<dbReference type="AlphaFoldDB" id="A0A0L7KNF6"/>
<comment type="caution">
    <text evidence="6">The sequence shown here is derived from an EMBL/GenBank/DDBJ whole genome shotgun (WGS) entry which is preliminary data.</text>
</comment>
<dbReference type="PROSITE" id="PS51444">
    <property type="entry name" value="FH2"/>
    <property type="match status" value="1"/>
</dbReference>
<gene>
    <name evidence="6" type="ORF">OBRU01_24156</name>
</gene>
<dbReference type="GO" id="GO:0016477">
    <property type="term" value="P:cell migration"/>
    <property type="evidence" value="ECO:0007669"/>
    <property type="project" value="TreeGrafter"/>
</dbReference>
<dbReference type="InterPro" id="IPR014767">
    <property type="entry name" value="DAD_dom"/>
</dbReference>
<name>A0A0L7KNF6_OPEBR</name>
<evidence type="ECO:0000256" key="3">
    <source>
        <dbReference type="SAM" id="MobiDB-lite"/>
    </source>
</evidence>
<feature type="region of interest" description="Disordered" evidence="3">
    <location>
        <begin position="620"/>
        <end position="650"/>
    </location>
</feature>
<dbReference type="Gene3D" id="1.20.58.2220">
    <property type="entry name" value="Formin, FH2 domain"/>
    <property type="match status" value="1"/>
</dbReference>
<dbReference type="Proteomes" id="UP000037510">
    <property type="component" value="Unassembled WGS sequence"/>
</dbReference>
<dbReference type="Pfam" id="PF02181">
    <property type="entry name" value="FH2"/>
    <property type="match status" value="1"/>
</dbReference>
<evidence type="ECO:0000259" key="5">
    <source>
        <dbReference type="PROSITE" id="PS51444"/>
    </source>
</evidence>
<feature type="domain" description="FH2" evidence="5">
    <location>
        <begin position="153"/>
        <end position="579"/>
    </location>
</feature>
<dbReference type="InterPro" id="IPR043592">
    <property type="entry name" value="FMNL_animal"/>
</dbReference>
<dbReference type="GO" id="GO:0008360">
    <property type="term" value="P:regulation of cell shape"/>
    <property type="evidence" value="ECO:0007669"/>
    <property type="project" value="TreeGrafter"/>
</dbReference>
<reference evidence="6 7" key="1">
    <citation type="journal article" date="2015" name="Genome Biol. Evol.">
        <title>The genome of winter moth (Operophtera brumata) provides a genomic perspective on sexual dimorphism and phenology.</title>
        <authorList>
            <person name="Derks M.F."/>
            <person name="Smit S."/>
            <person name="Salis L."/>
            <person name="Schijlen E."/>
            <person name="Bossers A."/>
            <person name="Mateman C."/>
            <person name="Pijl A.S."/>
            <person name="de Ridder D."/>
            <person name="Groenen M.A."/>
            <person name="Visser M.E."/>
            <person name="Megens H.J."/>
        </authorList>
    </citation>
    <scope>NUCLEOTIDE SEQUENCE [LARGE SCALE GENOMIC DNA]</scope>
    <source>
        <strain evidence="6">WM2013NL</strain>
        <tissue evidence="6">Head and thorax</tissue>
    </source>
</reference>
<organism evidence="6 7">
    <name type="scientific">Operophtera brumata</name>
    <name type="common">Winter moth</name>
    <name type="synonym">Phalaena brumata</name>
    <dbReference type="NCBI Taxonomy" id="104452"/>
    <lineage>
        <taxon>Eukaryota</taxon>
        <taxon>Metazoa</taxon>
        <taxon>Ecdysozoa</taxon>
        <taxon>Arthropoda</taxon>
        <taxon>Hexapoda</taxon>
        <taxon>Insecta</taxon>
        <taxon>Pterygota</taxon>
        <taxon>Neoptera</taxon>
        <taxon>Endopterygota</taxon>
        <taxon>Lepidoptera</taxon>
        <taxon>Glossata</taxon>
        <taxon>Ditrysia</taxon>
        <taxon>Geometroidea</taxon>
        <taxon>Geometridae</taxon>
        <taxon>Larentiinae</taxon>
        <taxon>Operophtera</taxon>
    </lineage>
</organism>
<comment type="similarity">
    <text evidence="1">Belongs to the formin homology family.</text>
</comment>
<protein>
    <submittedName>
        <fullName evidence="6">Formin-like protein</fullName>
    </submittedName>
</protein>
<evidence type="ECO:0000313" key="7">
    <source>
        <dbReference type="Proteomes" id="UP000037510"/>
    </source>
</evidence>
<dbReference type="SUPFAM" id="SSF101447">
    <property type="entry name" value="Formin homology 2 domain (FH2 domain)"/>
    <property type="match status" value="1"/>
</dbReference>
<evidence type="ECO:0000256" key="2">
    <source>
        <dbReference type="SAM" id="Coils"/>
    </source>
</evidence>
<dbReference type="PANTHER" id="PTHR45857">
    <property type="entry name" value="FORMIN-LIKE PROTEIN"/>
    <property type="match status" value="1"/>
</dbReference>
<dbReference type="STRING" id="104452.A0A0L7KNF6"/>
<sequence>AHERLASFEREAIAKLGTLESELAQVQELETLTKSLPRGASSEFTHVCSPCLLIQDSRNRQSMLESKVQELETLTKSLPRSASSEFTHVCSPCLLIQDSRNRQSMLESKVQELETLTKSLPRGASSEFTHVCSPCLLIQDSRNRHSMLESKVQELETLTKSLPRGASIECTHAALPVRGTIFNELDEERPRRRINFAEFEEKFRIGGVCATSEESSDDTLSSFPSKRFRKPDTVSLLEHTRLRNIGNEESSDDTLSSFPSKRFRKPDTVSLLEHTRLRNIEKVMTAINNLDLKQLPLESVEILQRMVPTEAEQKAYKEYVAEKKNIALLTEEDKFLMQLTKVERISAKLSIMSYMGNFFDNIHLITPQIHAIISGSSSVKSSNKLRNVLEIILAFGNYLNSSKRGPAYGFKLQSLDTLLDTKSTDKRMSLLHYIVSTIRQNFPELMNFDTELLYIDKAAQVSLENVVSDVCELERGMEAVRRECEARDALRTGPLHMLRDFHANAHDKLRRLRHETKHAQQADTDNEQRRRLEQAAQQADHLDPNKAKVMQKKQQEAVINELKTKSQAVGEKKLLHQDEVYNGALEDILHGLRSEPYRRADAVRRSHRRRINSHRLSRGLEDLDDSSDTLESLEPIPNAVPTTNGKKRKDLDMVPKKPISVYRDDERKAKASMYKVAPSECEVEERCELIKSTYDVISKYTRAMFDTNETVV</sequence>
<dbReference type="GO" id="GO:0030866">
    <property type="term" value="P:cortical actin cytoskeleton organization"/>
    <property type="evidence" value="ECO:0007669"/>
    <property type="project" value="TreeGrafter"/>
</dbReference>
<dbReference type="GO" id="GO:0005829">
    <property type="term" value="C:cytosol"/>
    <property type="evidence" value="ECO:0007669"/>
    <property type="project" value="TreeGrafter"/>
</dbReference>
<dbReference type="PROSITE" id="PS51231">
    <property type="entry name" value="DAD"/>
    <property type="match status" value="1"/>
</dbReference>
<dbReference type="InterPro" id="IPR042201">
    <property type="entry name" value="FH2_Formin_sf"/>
</dbReference>
<dbReference type="InterPro" id="IPR015425">
    <property type="entry name" value="FH2_Formin"/>
</dbReference>
<dbReference type="EMBL" id="JTDY01008572">
    <property type="protein sequence ID" value="KOB64509.1"/>
    <property type="molecule type" value="Genomic_DNA"/>
</dbReference>
<evidence type="ECO:0000259" key="4">
    <source>
        <dbReference type="PROSITE" id="PS51231"/>
    </source>
</evidence>
<proteinExistence type="inferred from homology"/>
<feature type="non-terminal residue" evidence="6">
    <location>
        <position position="1"/>
    </location>
</feature>
<feature type="coiled-coil region" evidence="2">
    <location>
        <begin position="54"/>
        <end position="158"/>
    </location>
</feature>
<feature type="domain" description="DAD" evidence="4">
    <location>
        <begin position="578"/>
        <end position="611"/>
    </location>
</feature>
<dbReference type="GO" id="GO:0051015">
    <property type="term" value="F:actin filament binding"/>
    <property type="evidence" value="ECO:0007669"/>
    <property type="project" value="TreeGrafter"/>
</dbReference>
<feature type="region of interest" description="Disordered" evidence="3">
    <location>
        <begin position="514"/>
        <end position="547"/>
    </location>
</feature>
<keyword evidence="2" id="KW-0175">Coiled coil</keyword>
<evidence type="ECO:0000313" key="6">
    <source>
        <dbReference type="EMBL" id="KOB64509.1"/>
    </source>
</evidence>
<dbReference type="PANTHER" id="PTHR45857:SF4">
    <property type="entry name" value="FORMIN-LIKE PROTEIN"/>
    <property type="match status" value="1"/>
</dbReference>
<keyword evidence="7" id="KW-1185">Reference proteome</keyword>
<accession>A0A0L7KNF6</accession>
<evidence type="ECO:0000256" key="1">
    <source>
        <dbReference type="ARBA" id="ARBA00023449"/>
    </source>
</evidence>
<dbReference type="SMART" id="SM00498">
    <property type="entry name" value="FH2"/>
    <property type="match status" value="1"/>
</dbReference>